<evidence type="ECO:0000313" key="3">
    <source>
        <dbReference type="Proteomes" id="UP000271162"/>
    </source>
</evidence>
<protein>
    <submittedName>
        <fullName evidence="2 4">Uncharacterized protein</fullName>
    </submittedName>
</protein>
<sequence length="74" mass="8497">MRQLIAAAYEFDFHVTVEKCEFLSKGESQFKVAVNWMDEEVCLRWRVIWPRSESLTDGEETTTAPPLEPCGASE</sequence>
<organism evidence="4">
    <name type="scientific">Nippostrongylus brasiliensis</name>
    <name type="common">Rat hookworm</name>
    <dbReference type="NCBI Taxonomy" id="27835"/>
    <lineage>
        <taxon>Eukaryota</taxon>
        <taxon>Metazoa</taxon>
        <taxon>Ecdysozoa</taxon>
        <taxon>Nematoda</taxon>
        <taxon>Chromadorea</taxon>
        <taxon>Rhabditida</taxon>
        <taxon>Rhabditina</taxon>
        <taxon>Rhabditomorpha</taxon>
        <taxon>Strongyloidea</taxon>
        <taxon>Heligmosomidae</taxon>
        <taxon>Nippostrongylus</taxon>
    </lineage>
</organism>
<name>A0A0N4YQU1_NIPBR</name>
<feature type="region of interest" description="Disordered" evidence="1">
    <location>
        <begin position="55"/>
        <end position="74"/>
    </location>
</feature>
<dbReference type="EMBL" id="UYSL01024324">
    <property type="protein sequence ID" value="VDL83348.1"/>
    <property type="molecule type" value="Genomic_DNA"/>
</dbReference>
<reference evidence="4" key="1">
    <citation type="submission" date="2017-02" db="UniProtKB">
        <authorList>
            <consortium name="WormBaseParasite"/>
        </authorList>
    </citation>
    <scope>IDENTIFICATION</scope>
</reference>
<proteinExistence type="predicted"/>
<dbReference type="AlphaFoldDB" id="A0A0N4YQU1"/>
<evidence type="ECO:0000256" key="1">
    <source>
        <dbReference type="SAM" id="MobiDB-lite"/>
    </source>
</evidence>
<evidence type="ECO:0000313" key="2">
    <source>
        <dbReference type="EMBL" id="VDL83348.1"/>
    </source>
</evidence>
<reference evidence="2 3" key="2">
    <citation type="submission" date="2018-11" db="EMBL/GenBank/DDBJ databases">
        <authorList>
            <consortium name="Pathogen Informatics"/>
        </authorList>
    </citation>
    <scope>NUCLEOTIDE SEQUENCE [LARGE SCALE GENOMIC DNA]</scope>
</reference>
<accession>A0A0N4YQU1</accession>
<dbReference type="Proteomes" id="UP000271162">
    <property type="component" value="Unassembled WGS sequence"/>
</dbReference>
<gene>
    <name evidence="2" type="ORF">NBR_LOCUS19614</name>
</gene>
<dbReference type="WBParaSite" id="NBR_0001961301-mRNA-1">
    <property type="protein sequence ID" value="NBR_0001961301-mRNA-1"/>
    <property type="gene ID" value="NBR_0001961301"/>
</dbReference>
<evidence type="ECO:0000313" key="4">
    <source>
        <dbReference type="WBParaSite" id="NBR_0001961301-mRNA-1"/>
    </source>
</evidence>
<keyword evidence="3" id="KW-1185">Reference proteome</keyword>